<evidence type="ECO:0000313" key="3">
    <source>
        <dbReference type="Proteomes" id="UP000694544"/>
    </source>
</evidence>
<keyword evidence="3" id="KW-1185">Reference proteome</keyword>
<accession>A0A8C6FVU5</accession>
<dbReference type="Ensembl" id="ENSMMST00000032815.1">
    <property type="protein sequence ID" value="ENSMMSP00000029793.1"/>
    <property type="gene ID" value="ENSMMSG00000022297.1"/>
</dbReference>
<protein>
    <submittedName>
        <fullName evidence="2">Uncharacterized protein</fullName>
    </submittedName>
</protein>
<evidence type="ECO:0000313" key="2">
    <source>
        <dbReference type="Ensembl" id="ENSMMSP00000029793.1"/>
    </source>
</evidence>
<proteinExistence type="predicted"/>
<reference evidence="2" key="2">
    <citation type="submission" date="2025-09" db="UniProtKB">
        <authorList>
            <consortium name="Ensembl"/>
        </authorList>
    </citation>
    <scope>IDENTIFICATION</scope>
</reference>
<dbReference type="Proteomes" id="UP000694544">
    <property type="component" value="Unplaced"/>
</dbReference>
<sequence>NQRVHSGDPQDGFKRGCWRHDVSHHHTHQGGPGEVQGPESDCADRQRLRQRQRQGCM</sequence>
<feature type="region of interest" description="Disordered" evidence="1">
    <location>
        <begin position="1"/>
        <end position="57"/>
    </location>
</feature>
<feature type="compositionally biased region" description="Basic residues" evidence="1">
    <location>
        <begin position="48"/>
        <end position="57"/>
    </location>
</feature>
<dbReference type="AlphaFoldDB" id="A0A8C6FVU5"/>
<reference evidence="2" key="1">
    <citation type="submission" date="2025-08" db="UniProtKB">
        <authorList>
            <consortium name="Ensembl"/>
        </authorList>
    </citation>
    <scope>IDENTIFICATION</scope>
</reference>
<feature type="compositionally biased region" description="Basic and acidic residues" evidence="1">
    <location>
        <begin position="1"/>
        <end position="21"/>
    </location>
</feature>
<organism evidence="2 3">
    <name type="scientific">Moschus moschiferus</name>
    <name type="common">Siberian musk deer</name>
    <name type="synonym">Moschus sibiricus</name>
    <dbReference type="NCBI Taxonomy" id="68415"/>
    <lineage>
        <taxon>Eukaryota</taxon>
        <taxon>Metazoa</taxon>
        <taxon>Chordata</taxon>
        <taxon>Craniata</taxon>
        <taxon>Vertebrata</taxon>
        <taxon>Euteleostomi</taxon>
        <taxon>Mammalia</taxon>
        <taxon>Eutheria</taxon>
        <taxon>Laurasiatheria</taxon>
        <taxon>Artiodactyla</taxon>
        <taxon>Ruminantia</taxon>
        <taxon>Pecora</taxon>
        <taxon>Moschidae</taxon>
        <taxon>Moschus</taxon>
    </lineage>
</organism>
<evidence type="ECO:0000256" key="1">
    <source>
        <dbReference type="SAM" id="MobiDB-lite"/>
    </source>
</evidence>
<name>A0A8C6FVU5_MOSMO</name>
<dbReference type="GeneTree" id="ENSGT01110000271008"/>